<dbReference type="Proteomes" id="UP000030766">
    <property type="component" value="Unassembled WGS sequence"/>
</dbReference>
<reference evidence="2" key="2">
    <citation type="submission" date="2012-06" db="EMBL/GenBank/DDBJ databases">
        <title>Annotation of the Genome Sequence of Fusarium oxysporum Fo47.</title>
        <authorList>
            <consortium name="The Broad Institute Genomics Platform"/>
            <person name="Ma L.-J."/>
            <person name="Corby-Kistler H."/>
            <person name="Broz K."/>
            <person name="Gale L.R."/>
            <person name="Jonkers W."/>
            <person name="O'Donnell K."/>
            <person name="Ploetz R."/>
            <person name="Steinberg C."/>
            <person name="Schwartz D.C."/>
            <person name="VanEtten H."/>
            <person name="Zhou S."/>
            <person name="Young S.K."/>
            <person name="Zeng Q."/>
            <person name="Gargeya S."/>
            <person name="Fitzgerald M."/>
            <person name="Abouelleil A."/>
            <person name="Alvarado L."/>
            <person name="Chapman S.B."/>
            <person name="Gainer-Dewar J."/>
            <person name="Goldberg J."/>
            <person name="Griggs A."/>
            <person name="Gujja S."/>
            <person name="Hansen M."/>
            <person name="Howarth C."/>
            <person name="Imamovic A."/>
            <person name="Ireland A."/>
            <person name="Larimer J."/>
            <person name="McCowan C."/>
            <person name="Murphy C."/>
            <person name="Pearson M."/>
            <person name="Poon T.W."/>
            <person name="Priest M."/>
            <person name="Roberts A."/>
            <person name="Saif S."/>
            <person name="Shea T."/>
            <person name="Sykes S."/>
            <person name="Wortman J."/>
            <person name="Nusbaum C."/>
            <person name="Birren B."/>
        </authorList>
    </citation>
    <scope>NUCLEOTIDE SEQUENCE</scope>
    <source>
        <strain evidence="2">Fo47</strain>
    </source>
</reference>
<sequence>MDTLQVKSDQKMTIPPVVGLCFIMIFGDIGADLELQFGLSQAGARGLARASDRARVMPTPLSTATSKPC</sequence>
<evidence type="ECO:0000313" key="2">
    <source>
        <dbReference type="EMBL" id="EWZ39435.1"/>
    </source>
</evidence>
<evidence type="ECO:0000256" key="1">
    <source>
        <dbReference type="SAM" id="Phobius"/>
    </source>
</evidence>
<dbReference type="AlphaFoldDB" id="W9KBV5"/>
<name>W9KBV5_FUSOX</name>
<reference evidence="2" key="1">
    <citation type="submission" date="2011-06" db="EMBL/GenBank/DDBJ databases">
        <title>The Genome Sequence of Fusarium oxysporum Fo47.</title>
        <authorList>
            <consortium name="The Broad Institute Genome Sequencing Platform"/>
            <person name="Ma L.-J."/>
            <person name="Gale L.R."/>
            <person name="Schwartz D.C."/>
            <person name="Zhou S."/>
            <person name="Corby-Kistler H."/>
            <person name="Young S.K."/>
            <person name="Zeng Q."/>
            <person name="Gargeya S."/>
            <person name="Fitzgerald M."/>
            <person name="Haas B."/>
            <person name="Abouelleil A."/>
            <person name="Alvarado L."/>
            <person name="Arachchi H.M."/>
            <person name="Berlin A."/>
            <person name="Brown A."/>
            <person name="Chapman S.B."/>
            <person name="Chen Z."/>
            <person name="Dunbar C."/>
            <person name="Freedman E."/>
            <person name="Gearin G."/>
            <person name="Gellesch M."/>
            <person name="Goldberg J."/>
            <person name="Griggs A."/>
            <person name="Gujja S."/>
            <person name="Heiman D."/>
            <person name="Howarth C."/>
            <person name="Larson L."/>
            <person name="Lui A."/>
            <person name="MacDonald P.J.P."/>
            <person name="Mehta T."/>
            <person name="Montmayeur A."/>
            <person name="Murphy C."/>
            <person name="Neiman D."/>
            <person name="Pearson M."/>
            <person name="Priest M."/>
            <person name="Roberts A."/>
            <person name="Saif S."/>
            <person name="Shea T."/>
            <person name="Shenoy N."/>
            <person name="Sisk P."/>
            <person name="Stolte C."/>
            <person name="Sykes S."/>
            <person name="Wortman J."/>
            <person name="Nusbaum C."/>
            <person name="Birren B."/>
        </authorList>
    </citation>
    <scope>NUCLEOTIDE SEQUENCE [LARGE SCALE GENOMIC DNA]</scope>
    <source>
        <strain evidence="2">Fo47</strain>
    </source>
</reference>
<keyword evidence="1" id="KW-0472">Membrane</keyword>
<dbReference type="HOGENOM" id="CLU_2775998_0_0_1"/>
<dbReference type="EMBL" id="JH717900">
    <property type="protein sequence ID" value="EWZ39435.1"/>
    <property type="molecule type" value="Genomic_DNA"/>
</dbReference>
<dbReference type="VEuPathDB" id="FungiDB:FOZG_08525"/>
<feature type="transmembrane region" description="Helical" evidence="1">
    <location>
        <begin position="12"/>
        <end position="31"/>
    </location>
</feature>
<keyword evidence="1" id="KW-0812">Transmembrane</keyword>
<keyword evidence="1" id="KW-1133">Transmembrane helix</keyword>
<organism evidence="2">
    <name type="scientific">Fusarium oxysporum Fo47</name>
    <dbReference type="NCBI Taxonomy" id="660027"/>
    <lineage>
        <taxon>Eukaryota</taxon>
        <taxon>Fungi</taxon>
        <taxon>Dikarya</taxon>
        <taxon>Ascomycota</taxon>
        <taxon>Pezizomycotina</taxon>
        <taxon>Sordariomycetes</taxon>
        <taxon>Hypocreomycetidae</taxon>
        <taxon>Hypocreales</taxon>
        <taxon>Nectriaceae</taxon>
        <taxon>Fusarium</taxon>
        <taxon>Fusarium oxysporum species complex</taxon>
    </lineage>
</organism>
<proteinExistence type="predicted"/>
<protein>
    <submittedName>
        <fullName evidence="2">Uncharacterized protein</fullName>
    </submittedName>
</protein>
<gene>
    <name evidence="2" type="ORF">FOZG_08525</name>
</gene>
<accession>W9KBV5</accession>